<dbReference type="Proteomes" id="UP000676649">
    <property type="component" value="Chromosome"/>
</dbReference>
<feature type="region of interest" description="Disordered" evidence="1">
    <location>
        <begin position="130"/>
        <end position="150"/>
    </location>
</feature>
<sequence>MKLTKLSLAIVTALGAGAISDALALDLYVDSKTQQIFAEPGPGRTKLGTFQRVEDSPNQQVETAQQKAEIDKIKEDLALKTNELKAIDEHLKDPTEGKLHIDEKGIKFESKDGNFDMAITGRMQVDSQSNVSGLDGVGSSKVAKTDQPSDGANIRRARLGLEGSFYKDYEYKFEYDFSRGNGTVAAGITDAYINWKGYDPFGLKVGSFKEPFSLEEATSNRWTTFIERNMAVNSFSDNPNAYKTGLGLNYAQPRWTAAGAFLTEPVGGGWAYNSSLNGGYNSAAASSAYSNINGNQNRSNGSGDTGWELTGRVTTLPWFEDKNKFVHLGASGSQRQVNNNYDASGNLASGGMTFNATIDGNVDRTSVLNTGSLTNIAGKNAAHRVNKITRFGGEGAVVYKSLSAQAEYIQTDVSGIGYTNESLNGYYGFVSYFLTGESRTYKAKTGAWDRIKPNSNFSTHGGGWGAWELAAGYDYLNLNSGVIHGGRASTGKFGINWYPMSHVKLMANLIHYLNVDTADINVVKADGSTDAAATARSKAYNSANLDTVEARVQVDF</sequence>
<reference evidence="3" key="1">
    <citation type="submission" date="2021-04" db="EMBL/GenBank/DDBJ databases">
        <title>Draft genome sequence data of methanotrophic Methylovulum sp. strain S1L and Methylomonas sp. strain S2AM isolated from boreal lake water columns.</title>
        <authorList>
            <person name="Rissanen A.J."/>
            <person name="Mangayil R."/>
            <person name="Svenning M.M."/>
            <person name="Khanongnuch R."/>
        </authorList>
    </citation>
    <scope>NUCLEOTIDE SEQUENCE</scope>
    <source>
        <strain evidence="3">S2AM</strain>
    </source>
</reference>
<dbReference type="InterPro" id="IPR023614">
    <property type="entry name" value="Porin_dom_sf"/>
</dbReference>
<dbReference type="Pfam" id="PF07396">
    <property type="entry name" value="Porin_O_P"/>
    <property type="match status" value="1"/>
</dbReference>
<name>A0A975MNV1_9GAMM</name>
<dbReference type="Gene3D" id="2.40.160.10">
    <property type="entry name" value="Porin"/>
    <property type="match status" value="1"/>
</dbReference>
<evidence type="ECO:0000313" key="4">
    <source>
        <dbReference type="Proteomes" id="UP000676649"/>
    </source>
</evidence>
<dbReference type="RefSeq" id="WP_215583101.1">
    <property type="nucleotide sequence ID" value="NZ_CP073754.1"/>
</dbReference>
<organism evidence="3 4">
    <name type="scientific">Methylomonas paludis</name>
    <dbReference type="NCBI Taxonomy" id="1173101"/>
    <lineage>
        <taxon>Bacteria</taxon>
        <taxon>Pseudomonadati</taxon>
        <taxon>Pseudomonadota</taxon>
        <taxon>Gammaproteobacteria</taxon>
        <taxon>Methylococcales</taxon>
        <taxon>Methylococcaceae</taxon>
        <taxon>Methylomonas</taxon>
    </lineage>
</organism>
<proteinExistence type="predicted"/>
<dbReference type="KEGG" id="mpad:KEF85_02120"/>
<protein>
    <submittedName>
        <fullName evidence="3">Porin</fullName>
    </submittedName>
</protein>
<keyword evidence="4" id="KW-1185">Reference proteome</keyword>
<evidence type="ECO:0000313" key="3">
    <source>
        <dbReference type="EMBL" id="QWF71311.1"/>
    </source>
</evidence>
<dbReference type="InterPro" id="IPR010870">
    <property type="entry name" value="Porin_O/P"/>
</dbReference>
<evidence type="ECO:0000256" key="1">
    <source>
        <dbReference type="SAM" id="MobiDB-lite"/>
    </source>
</evidence>
<feature type="signal peptide" evidence="2">
    <location>
        <begin position="1"/>
        <end position="24"/>
    </location>
</feature>
<keyword evidence="2" id="KW-0732">Signal</keyword>
<accession>A0A975MNV1</accession>
<dbReference type="AlphaFoldDB" id="A0A975MNV1"/>
<dbReference type="EMBL" id="CP073754">
    <property type="protein sequence ID" value="QWF71311.1"/>
    <property type="molecule type" value="Genomic_DNA"/>
</dbReference>
<feature type="chain" id="PRO_5037218437" evidence="2">
    <location>
        <begin position="25"/>
        <end position="556"/>
    </location>
</feature>
<evidence type="ECO:0000256" key="2">
    <source>
        <dbReference type="SAM" id="SignalP"/>
    </source>
</evidence>
<gene>
    <name evidence="3" type="ORF">KEF85_02120</name>
</gene>